<dbReference type="Proteomes" id="UP001221757">
    <property type="component" value="Unassembled WGS sequence"/>
</dbReference>
<evidence type="ECO:0000313" key="2">
    <source>
        <dbReference type="EMBL" id="KAJ7678649.1"/>
    </source>
</evidence>
<gene>
    <name evidence="2" type="ORF">B0H17DRAFT_837558</name>
</gene>
<keyword evidence="3" id="KW-1185">Reference proteome</keyword>
<sequence length="165" mass="19322">QGELSHRLVKRFYARTNKRNYGKQIAAHERRRRVLRGIKQRMQDAASTSAAQMANESDEQPRVVDNLRPEDEDLPRTPPRQHHHISESKRSPLDVREFSSMMAGDRAVENFIPDLRSHLLSRLLGLPYDGDEAQFSSQDLIDVTFVRDRLYTHKVMRINYTTYDM</sequence>
<comment type="caution">
    <text evidence="2">The sequence shown here is derived from an EMBL/GenBank/DDBJ whole genome shotgun (WGS) entry which is preliminary data.</text>
</comment>
<feature type="non-terminal residue" evidence="2">
    <location>
        <position position="1"/>
    </location>
</feature>
<dbReference type="AlphaFoldDB" id="A0AAD7D4Z1"/>
<feature type="compositionally biased region" description="Basic and acidic residues" evidence="1">
    <location>
        <begin position="59"/>
        <end position="69"/>
    </location>
</feature>
<feature type="compositionally biased region" description="Polar residues" evidence="1">
    <location>
        <begin position="45"/>
        <end position="55"/>
    </location>
</feature>
<name>A0AAD7D4Z1_MYCRO</name>
<accession>A0AAD7D4Z1</accession>
<organism evidence="2 3">
    <name type="scientific">Mycena rosella</name>
    <name type="common">Pink bonnet</name>
    <name type="synonym">Agaricus rosellus</name>
    <dbReference type="NCBI Taxonomy" id="1033263"/>
    <lineage>
        <taxon>Eukaryota</taxon>
        <taxon>Fungi</taxon>
        <taxon>Dikarya</taxon>
        <taxon>Basidiomycota</taxon>
        <taxon>Agaricomycotina</taxon>
        <taxon>Agaricomycetes</taxon>
        <taxon>Agaricomycetidae</taxon>
        <taxon>Agaricales</taxon>
        <taxon>Marasmiineae</taxon>
        <taxon>Mycenaceae</taxon>
        <taxon>Mycena</taxon>
    </lineage>
</organism>
<proteinExistence type="predicted"/>
<feature type="region of interest" description="Disordered" evidence="1">
    <location>
        <begin position="40"/>
        <end position="92"/>
    </location>
</feature>
<evidence type="ECO:0000256" key="1">
    <source>
        <dbReference type="SAM" id="MobiDB-lite"/>
    </source>
</evidence>
<evidence type="ECO:0000313" key="3">
    <source>
        <dbReference type="Proteomes" id="UP001221757"/>
    </source>
</evidence>
<dbReference type="EMBL" id="JARKIE010000133">
    <property type="protein sequence ID" value="KAJ7678649.1"/>
    <property type="molecule type" value="Genomic_DNA"/>
</dbReference>
<reference evidence="2" key="1">
    <citation type="submission" date="2023-03" db="EMBL/GenBank/DDBJ databases">
        <title>Massive genome expansion in bonnet fungi (Mycena s.s.) driven by repeated elements and novel gene families across ecological guilds.</title>
        <authorList>
            <consortium name="Lawrence Berkeley National Laboratory"/>
            <person name="Harder C.B."/>
            <person name="Miyauchi S."/>
            <person name="Viragh M."/>
            <person name="Kuo A."/>
            <person name="Thoen E."/>
            <person name="Andreopoulos B."/>
            <person name="Lu D."/>
            <person name="Skrede I."/>
            <person name="Drula E."/>
            <person name="Henrissat B."/>
            <person name="Morin E."/>
            <person name="Kohler A."/>
            <person name="Barry K."/>
            <person name="LaButti K."/>
            <person name="Morin E."/>
            <person name="Salamov A."/>
            <person name="Lipzen A."/>
            <person name="Mereny Z."/>
            <person name="Hegedus B."/>
            <person name="Baldrian P."/>
            <person name="Stursova M."/>
            <person name="Weitz H."/>
            <person name="Taylor A."/>
            <person name="Grigoriev I.V."/>
            <person name="Nagy L.G."/>
            <person name="Martin F."/>
            <person name="Kauserud H."/>
        </authorList>
    </citation>
    <scope>NUCLEOTIDE SEQUENCE</scope>
    <source>
        <strain evidence="2">CBHHK067</strain>
    </source>
</reference>
<feature type="non-terminal residue" evidence="2">
    <location>
        <position position="165"/>
    </location>
</feature>
<protein>
    <submittedName>
        <fullName evidence="2">Uncharacterized protein</fullName>
    </submittedName>
</protein>